<evidence type="ECO:0000256" key="1">
    <source>
        <dbReference type="SAM" id="Phobius"/>
    </source>
</evidence>
<keyword evidence="1" id="KW-0472">Membrane</keyword>
<keyword evidence="3" id="KW-1185">Reference proteome</keyword>
<evidence type="ECO:0000313" key="3">
    <source>
        <dbReference type="Proteomes" id="UP001232343"/>
    </source>
</evidence>
<dbReference type="Proteomes" id="UP001232343">
    <property type="component" value="Unassembled WGS sequence"/>
</dbReference>
<feature type="transmembrane region" description="Helical" evidence="1">
    <location>
        <begin position="108"/>
        <end position="129"/>
    </location>
</feature>
<organism evidence="2 3">
    <name type="scientific">Lederbergia wuyishanensis</name>
    <dbReference type="NCBI Taxonomy" id="1347903"/>
    <lineage>
        <taxon>Bacteria</taxon>
        <taxon>Bacillati</taxon>
        <taxon>Bacillota</taxon>
        <taxon>Bacilli</taxon>
        <taxon>Bacillales</taxon>
        <taxon>Bacillaceae</taxon>
        <taxon>Lederbergia</taxon>
    </lineage>
</organism>
<feature type="transmembrane region" description="Helical" evidence="1">
    <location>
        <begin position="20"/>
        <end position="46"/>
    </location>
</feature>
<keyword evidence="1" id="KW-0812">Transmembrane</keyword>
<sequence>MNILNSRIYIVLDKISNLFILNVLWILACLPVITIFPATAAMFSVIRQWKLRDETTVIKPFIRSFKLNFKQSLSIGLLWIPFAFLLYIDYFYVIQADSQWRTFLLVPLFFIGLIFIFMSAFLFPVMTHYQIRLRDVLKNSFIVSLVYFPTTLLIIILGVLFLLILLYLPVTCLIIFSLWANINFSLCNRAFTKIEKLRIEE</sequence>
<protein>
    <submittedName>
        <fullName evidence="2">Membrane protein YesL</fullName>
    </submittedName>
</protein>
<name>A0ABU0D9F8_9BACI</name>
<dbReference type="Pfam" id="PF04854">
    <property type="entry name" value="DUF624"/>
    <property type="match status" value="1"/>
</dbReference>
<reference evidence="2 3" key="1">
    <citation type="submission" date="2023-07" db="EMBL/GenBank/DDBJ databases">
        <title>Genomic Encyclopedia of Type Strains, Phase IV (KMG-IV): sequencing the most valuable type-strain genomes for metagenomic binning, comparative biology and taxonomic classification.</title>
        <authorList>
            <person name="Goeker M."/>
        </authorList>
    </citation>
    <scope>NUCLEOTIDE SEQUENCE [LARGE SCALE GENOMIC DNA]</scope>
    <source>
        <strain evidence="2 3">DSM 27848</strain>
    </source>
</reference>
<keyword evidence="1" id="KW-1133">Transmembrane helix</keyword>
<feature type="transmembrane region" description="Helical" evidence="1">
    <location>
        <begin position="173"/>
        <end position="191"/>
    </location>
</feature>
<gene>
    <name evidence="2" type="ORF">J2S14_003899</name>
</gene>
<dbReference type="InterPro" id="IPR006938">
    <property type="entry name" value="DUF624"/>
</dbReference>
<dbReference type="PROSITE" id="PS51257">
    <property type="entry name" value="PROKAR_LIPOPROTEIN"/>
    <property type="match status" value="1"/>
</dbReference>
<feature type="transmembrane region" description="Helical" evidence="1">
    <location>
        <begin position="67"/>
        <end position="88"/>
    </location>
</feature>
<dbReference type="RefSeq" id="WP_244681106.1">
    <property type="nucleotide sequence ID" value="NZ_JALIRM010000003.1"/>
</dbReference>
<accession>A0ABU0D9F8</accession>
<dbReference type="EMBL" id="JAUSUO010000013">
    <property type="protein sequence ID" value="MDQ0345052.1"/>
    <property type="molecule type" value="Genomic_DNA"/>
</dbReference>
<evidence type="ECO:0000313" key="2">
    <source>
        <dbReference type="EMBL" id="MDQ0345052.1"/>
    </source>
</evidence>
<feature type="transmembrane region" description="Helical" evidence="1">
    <location>
        <begin position="141"/>
        <end position="167"/>
    </location>
</feature>
<proteinExistence type="predicted"/>
<comment type="caution">
    <text evidence="2">The sequence shown here is derived from an EMBL/GenBank/DDBJ whole genome shotgun (WGS) entry which is preliminary data.</text>
</comment>